<evidence type="ECO:0000313" key="7">
    <source>
        <dbReference type="EMBL" id="MCE4553901.1"/>
    </source>
</evidence>
<organism evidence="7 8">
    <name type="scientific">Pelomonas cellulosilytica</name>
    <dbReference type="NCBI Taxonomy" id="2906762"/>
    <lineage>
        <taxon>Bacteria</taxon>
        <taxon>Pseudomonadati</taxon>
        <taxon>Pseudomonadota</taxon>
        <taxon>Betaproteobacteria</taxon>
        <taxon>Burkholderiales</taxon>
        <taxon>Sphaerotilaceae</taxon>
        <taxon>Roseateles</taxon>
    </lineage>
</organism>
<dbReference type="SUPFAM" id="SSF103473">
    <property type="entry name" value="MFS general substrate transporter"/>
    <property type="match status" value="1"/>
</dbReference>
<evidence type="ECO:0000256" key="2">
    <source>
        <dbReference type="ARBA" id="ARBA00022692"/>
    </source>
</evidence>
<feature type="transmembrane region" description="Helical" evidence="5">
    <location>
        <begin position="136"/>
        <end position="152"/>
    </location>
</feature>
<dbReference type="PANTHER" id="PTHR23501">
    <property type="entry name" value="MAJOR FACILITATOR SUPERFAMILY"/>
    <property type="match status" value="1"/>
</dbReference>
<protein>
    <submittedName>
        <fullName evidence="7">MFS transporter</fullName>
    </submittedName>
</protein>
<keyword evidence="3 5" id="KW-1133">Transmembrane helix</keyword>
<evidence type="ECO:0000313" key="8">
    <source>
        <dbReference type="Proteomes" id="UP001200741"/>
    </source>
</evidence>
<feature type="transmembrane region" description="Helical" evidence="5">
    <location>
        <begin position="491"/>
        <end position="511"/>
    </location>
</feature>
<proteinExistence type="predicted"/>
<evidence type="ECO:0000256" key="3">
    <source>
        <dbReference type="ARBA" id="ARBA00022989"/>
    </source>
</evidence>
<name>A0ABS8XM92_9BURK</name>
<keyword evidence="4 5" id="KW-0472">Membrane</keyword>
<reference evidence="7 8" key="1">
    <citation type="submission" date="2021-12" db="EMBL/GenBank/DDBJ databases">
        <title>Genome seq of P8.</title>
        <authorList>
            <person name="Seo T."/>
        </authorList>
    </citation>
    <scope>NUCLEOTIDE SEQUENCE [LARGE SCALE GENOMIC DNA]</scope>
    <source>
        <strain evidence="7 8">P8</strain>
    </source>
</reference>
<feature type="transmembrane region" description="Helical" evidence="5">
    <location>
        <begin position="334"/>
        <end position="351"/>
    </location>
</feature>
<feature type="transmembrane region" description="Helical" evidence="5">
    <location>
        <begin position="172"/>
        <end position="193"/>
    </location>
</feature>
<dbReference type="Gene3D" id="1.20.1250.20">
    <property type="entry name" value="MFS general substrate transporter like domains"/>
    <property type="match status" value="1"/>
</dbReference>
<feature type="domain" description="Major facilitator superfamily (MFS) profile" evidence="6">
    <location>
        <begin position="16"/>
        <end position="514"/>
    </location>
</feature>
<dbReference type="InterPro" id="IPR020846">
    <property type="entry name" value="MFS_dom"/>
</dbReference>
<dbReference type="Pfam" id="PF07690">
    <property type="entry name" value="MFS_1"/>
    <property type="match status" value="1"/>
</dbReference>
<dbReference type="PROSITE" id="PS50850">
    <property type="entry name" value="MFS"/>
    <property type="match status" value="1"/>
</dbReference>
<feature type="transmembrane region" description="Helical" evidence="5">
    <location>
        <begin position="77"/>
        <end position="100"/>
    </location>
</feature>
<feature type="transmembrane region" description="Helical" evidence="5">
    <location>
        <begin position="306"/>
        <end position="327"/>
    </location>
</feature>
<feature type="transmembrane region" description="Helical" evidence="5">
    <location>
        <begin position="398"/>
        <end position="421"/>
    </location>
</feature>
<keyword evidence="2 5" id="KW-0812">Transmembrane</keyword>
<comment type="caution">
    <text evidence="7">The sequence shown here is derived from an EMBL/GenBank/DDBJ whole genome shotgun (WGS) entry which is preliminary data.</text>
</comment>
<gene>
    <name evidence="7" type="ORF">LXT13_05485</name>
</gene>
<dbReference type="RefSeq" id="WP_233370629.1">
    <property type="nucleotide sequence ID" value="NZ_JAJTWU010000002.1"/>
</dbReference>
<feature type="transmembrane region" description="Helical" evidence="5">
    <location>
        <begin position="265"/>
        <end position="286"/>
    </location>
</feature>
<feature type="transmembrane region" description="Helical" evidence="5">
    <location>
        <begin position="205"/>
        <end position="223"/>
    </location>
</feature>
<evidence type="ECO:0000256" key="5">
    <source>
        <dbReference type="SAM" id="Phobius"/>
    </source>
</evidence>
<sequence>MNESSSSARPHLPLARAAAGVLLGLTQGFGLYLVSNNLSGIQGSLGATAAEASWLSTAYFASALWATLLVTKVRLHFGLRVFAMASLWLFLVVCALHLAADSLGSALAVRAALGLAAAPLSTLAIYYLMEALPQRLAPVALLLGFACLQVPGPLSRVISPELLELGRWHGLFVLDVALALLSLAAIHAVPLTPQPRQPAFNRGDLLAFPLYAVGLGLLCVVISQGRLAWWTDAPWLGQCLAASIVFMSLYALVDLNRVNPLVDLRWLASPYMVRFIIAVLLFRVVLSEQTVGVVGLMTVLGQSNEQMRGLFGFVSVGLLAGFLLAIVIAAKRGASPLAVLAGLMVLAAALMDSDATAVSRPEQFYASQTLLAVGLGLFFSASLLMGFGPVLQEGSRHLVTFLAAFSGAQVLGSLLGSAWVATAVAERQTWHYAALAQHLPIGDPQVALRIAQLGGSVARVVGDPAARALQGLSLLQQQVTRESFVLAYNDVFLSTAVLAAAMALWLAVLAWRGRRAAAPAAVAPAAASS</sequence>
<feature type="transmembrane region" description="Helical" evidence="5">
    <location>
        <begin position="106"/>
        <end position="129"/>
    </location>
</feature>
<dbReference type="EMBL" id="JAJTWU010000002">
    <property type="protein sequence ID" value="MCE4553901.1"/>
    <property type="molecule type" value="Genomic_DNA"/>
</dbReference>
<keyword evidence="8" id="KW-1185">Reference proteome</keyword>
<evidence type="ECO:0000259" key="6">
    <source>
        <dbReference type="PROSITE" id="PS50850"/>
    </source>
</evidence>
<dbReference type="PANTHER" id="PTHR23501:SF51">
    <property type="entry name" value="MULTIDRUG RESISTANCE PROTEIN B"/>
    <property type="match status" value="1"/>
</dbReference>
<feature type="transmembrane region" description="Helical" evidence="5">
    <location>
        <begin position="52"/>
        <end position="70"/>
    </location>
</feature>
<dbReference type="InterPro" id="IPR011701">
    <property type="entry name" value="MFS"/>
</dbReference>
<dbReference type="Proteomes" id="UP001200741">
    <property type="component" value="Unassembled WGS sequence"/>
</dbReference>
<evidence type="ECO:0000256" key="4">
    <source>
        <dbReference type="ARBA" id="ARBA00023136"/>
    </source>
</evidence>
<dbReference type="InterPro" id="IPR036259">
    <property type="entry name" value="MFS_trans_sf"/>
</dbReference>
<evidence type="ECO:0000256" key="1">
    <source>
        <dbReference type="ARBA" id="ARBA00004141"/>
    </source>
</evidence>
<comment type="subcellular location">
    <subcellularLocation>
        <location evidence="1">Membrane</location>
        <topology evidence="1">Multi-pass membrane protein</topology>
    </subcellularLocation>
</comment>
<accession>A0ABS8XM92</accession>
<feature type="transmembrane region" description="Helical" evidence="5">
    <location>
        <begin position="371"/>
        <end position="391"/>
    </location>
</feature>
<feature type="transmembrane region" description="Helical" evidence="5">
    <location>
        <begin position="235"/>
        <end position="253"/>
    </location>
</feature>
<feature type="transmembrane region" description="Helical" evidence="5">
    <location>
        <begin position="12"/>
        <end position="32"/>
    </location>
</feature>